<gene>
    <name evidence="13" type="ORF">VSH64_05900</name>
</gene>
<dbReference type="Gene3D" id="1.10.390.10">
    <property type="entry name" value="Neutral Protease Domain 2"/>
    <property type="match status" value="1"/>
</dbReference>
<evidence type="ECO:0000259" key="11">
    <source>
        <dbReference type="Pfam" id="PF02868"/>
    </source>
</evidence>
<evidence type="ECO:0000256" key="6">
    <source>
        <dbReference type="ARBA" id="ARBA00022833"/>
    </source>
</evidence>
<proteinExistence type="inferred from homology"/>
<dbReference type="EC" id="3.4.24.-" evidence="8"/>
<dbReference type="InterPro" id="IPR023612">
    <property type="entry name" value="Peptidase_M4"/>
</dbReference>
<keyword evidence="8" id="KW-0964">Secreted</keyword>
<dbReference type="Pfam" id="PF07504">
    <property type="entry name" value="FTP"/>
    <property type="match status" value="1"/>
</dbReference>
<evidence type="ECO:0000256" key="9">
    <source>
        <dbReference type="SAM" id="MobiDB-lite"/>
    </source>
</evidence>
<feature type="region of interest" description="Disordered" evidence="9">
    <location>
        <begin position="419"/>
        <end position="438"/>
    </location>
</feature>
<evidence type="ECO:0000259" key="12">
    <source>
        <dbReference type="Pfam" id="PF07504"/>
    </source>
</evidence>
<evidence type="ECO:0000313" key="13">
    <source>
        <dbReference type="EMBL" id="WSE31641.1"/>
    </source>
</evidence>
<dbReference type="Proteomes" id="UP001330812">
    <property type="component" value="Chromosome"/>
</dbReference>
<dbReference type="SUPFAM" id="SSF55486">
    <property type="entry name" value="Metalloproteases ('zincins'), catalytic domain"/>
    <property type="match status" value="1"/>
</dbReference>
<sequence length="544" mass="56122">MSSKRLAVLATAVTASSILVAATGAANASPQQTDQVSTDSLGRVIAVQPAAPVAAARGLAGNAAASARSHTADLARQFGLAVGDLALTSVQAVPGGSIARLQQNVGGVPVYGAQIVQDLDGSGALMAALGKTTQRTQGAFPADAKSAQDRAARLAHDAVMKQDADAKSLKTGAETAYWYDASLGGEGASATAVPTYFVPVTGATPEDKWTVVVGADTGKVLQVWGDSEAATNRVVCDAKRKVVDLDIATLADLRCGVGTAFGVTRGEGQAAVATADVNSVYDFFGKAQDFYGTYASYDLTANIGADYHDGKGKALRGTVRMCEVETENDGRRHTQCPWANAFWEGEQMAFGEGVTTMDITGHELTHGVTQHTSQLGSGYAGALNEGMSDVMGQFIAIKAGDANVQGANRWLMGAGSSIGQVRDMKNPPNSGEGPSPDRVNGQYWVGASGDPHINAGVVDKTDYLITDGATFNGQTVRGIGENKAIALWWKVENLLRPTSTFKDLGTALNSACTTNARTGVAGTTTADCTQVANAVKATQLNLAP</sequence>
<evidence type="ECO:0000313" key="14">
    <source>
        <dbReference type="Proteomes" id="UP001330812"/>
    </source>
</evidence>
<comment type="function">
    <text evidence="8">Extracellular zinc metalloprotease.</text>
</comment>
<evidence type="ECO:0000256" key="7">
    <source>
        <dbReference type="ARBA" id="ARBA00023049"/>
    </source>
</evidence>
<keyword evidence="2 8" id="KW-0645">Protease</keyword>
<feature type="domain" description="Peptidase M4" evidence="10">
    <location>
        <begin position="333"/>
        <end position="370"/>
    </location>
</feature>
<evidence type="ECO:0000256" key="3">
    <source>
        <dbReference type="ARBA" id="ARBA00022723"/>
    </source>
</evidence>
<evidence type="ECO:0000256" key="4">
    <source>
        <dbReference type="ARBA" id="ARBA00022729"/>
    </source>
</evidence>
<dbReference type="InterPro" id="IPR013856">
    <property type="entry name" value="Peptidase_M4_domain"/>
</dbReference>
<dbReference type="RefSeq" id="WP_326834448.1">
    <property type="nucleotide sequence ID" value="NZ_CP142149.1"/>
</dbReference>
<name>A0ABZ1IC87_9PSEU</name>
<evidence type="ECO:0000256" key="5">
    <source>
        <dbReference type="ARBA" id="ARBA00022801"/>
    </source>
</evidence>
<organism evidence="13 14">
    <name type="scientific">Amycolatopsis rhabdoformis</name>
    <dbReference type="NCBI Taxonomy" id="1448059"/>
    <lineage>
        <taxon>Bacteria</taxon>
        <taxon>Bacillati</taxon>
        <taxon>Actinomycetota</taxon>
        <taxon>Actinomycetes</taxon>
        <taxon>Pseudonocardiales</taxon>
        <taxon>Pseudonocardiaceae</taxon>
        <taxon>Amycolatopsis</taxon>
    </lineage>
</organism>
<dbReference type="Pfam" id="PF02868">
    <property type="entry name" value="Peptidase_M4_C"/>
    <property type="match status" value="1"/>
</dbReference>
<dbReference type="InterPro" id="IPR011096">
    <property type="entry name" value="FTP_domain"/>
</dbReference>
<dbReference type="InterPro" id="IPR001570">
    <property type="entry name" value="Peptidase_M4_C_domain"/>
</dbReference>
<keyword evidence="7 8" id="KW-0482">Metalloprotease</keyword>
<feature type="domain" description="Peptidase M4 C-terminal" evidence="11">
    <location>
        <begin position="379"/>
        <end position="536"/>
    </location>
</feature>
<evidence type="ECO:0000256" key="2">
    <source>
        <dbReference type="ARBA" id="ARBA00022670"/>
    </source>
</evidence>
<feature type="signal peptide" evidence="8">
    <location>
        <begin position="1"/>
        <end position="21"/>
    </location>
</feature>
<accession>A0ABZ1IC87</accession>
<comment type="cofactor">
    <cofactor evidence="8">
        <name>Zn(2+)</name>
        <dbReference type="ChEBI" id="CHEBI:29105"/>
    </cofactor>
</comment>
<dbReference type="InterPro" id="IPR050728">
    <property type="entry name" value="Zinc_Metalloprotease_M4"/>
</dbReference>
<feature type="chain" id="PRO_5045004406" description="Neutral metalloproteinase" evidence="8">
    <location>
        <begin position="22"/>
        <end position="544"/>
    </location>
</feature>
<comment type="similarity">
    <text evidence="1 8">Belongs to the peptidase M4 family.</text>
</comment>
<dbReference type="PANTHER" id="PTHR33794">
    <property type="entry name" value="BACILLOLYSIN"/>
    <property type="match status" value="1"/>
</dbReference>
<keyword evidence="3" id="KW-0479">Metal-binding</keyword>
<dbReference type="PRINTS" id="PR00730">
    <property type="entry name" value="THERMOLYSIN"/>
</dbReference>
<evidence type="ECO:0000256" key="1">
    <source>
        <dbReference type="ARBA" id="ARBA00009388"/>
    </source>
</evidence>
<reference evidence="13 14" key="1">
    <citation type="journal article" date="2015" name="Int. J. Syst. Evol. Microbiol.">
        <title>Amycolatopsis rhabdoformis sp. nov., an actinomycete isolated from a tropical forest soil.</title>
        <authorList>
            <person name="Souza W.R."/>
            <person name="Silva R.E."/>
            <person name="Goodfellow M."/>
            <person name="Busarakam K."/>
            <person name="Figueiro F.S."/>
            <person name="Ferreira D."/>
            <person name="Rodrigues-Filho E."/>
            <person name="Moraes L.A.B."/>
            <person name="Zucchi T.D."/>
        </authorList>
    </citation>
    <scope>NUCLEOTIDE SEQUENCE [LARGE SCALE GENOMIC DNA]</scope>
    <source>
        <strain evidence="13 14">NCIMB 14900</strain>
    </source>
</reference>
<dbReference type="Gene3D" id="3.10.170.10">
    <property type="match status" value="1"/>
</dbReference>
<dbReference type="InterPro" id="IPR027268">
    <property type="entry name" value="Peptidase_M4/M1_CTD_sf"/>
</dbReference>
<evidence type="ECO:0000256" key="8">
    <source>
        <dbReference type="RuleBase" id="RU366073"/>
    </source>
</evidence>
<keyword evidence="4 8" id="KW-0732">Signal</keyword>
<keyword evidence="6 8" id="KW-0862">Zinc</keyword>
<keyword evidence="14" id="KW-1185">Reference proteome</keyword>
<feature type="domain" description="FTP" evidence="12">
    <location>
        <begin position="86"/>
        <end position="126"/>
    </location>
</feature>
<protein>
    <recommendedName>
        <fullName evidence="8">Neutral metalloproteinase</fullName>
        <ecNumber evidence="8">3.4.24.-</ecNumber>
    </recommendedName>
</protein>
<keyword evidence="5 8" id="KW-0378">Hydrolase</keyword>
<dbReference type="EMBL" id="CP142149">
    <property type="protein sequence ID" value="WSE31641.1"/>
    <property type="molecule type" value="Genomic_DNA"/>
</dbReference>
<dbReference type="Pfam" id="PF01447">
    <property type="entry name" value="Peptidase_M4"/>
    <property type="match status" value="1"/>
</dbReference>
<evidence type="ECO:0000259" key="10">
    <source>
        <dbReference type="Pfam" id="PF01447"/>
    </source>
</evidence>
<dbReference type="PANTHER" id="PTHR33794:SF1">
    <property type="entry name" value="BACILLOLYSIN"/>
    <property type="match status" value="1"/>
</dbReference>
<comment type="subcellular location">
    <subcellularLocation>
        <location evidence="8">Secreted</location>
    </subcellularLocation>
</comment>